<keyword evidence="2" id="KW-0812">Transmembrane</keyword>
<keyword evidence="5" id="KW-1185">Reference proteome</keyword>
<name>A0A1Z1FD82_9SPHN</name>
<feature type="transmembrane region" description="Helical" evidence="2">
    <location>
        <begin position="182"/>
        <end position="201"/>
    </location>
</feature>
<dbReference type="InterPro" id="IPR011723">
    <property type="entry name" value="Znf/thioredoxin_put"/>
</dbReference>
<dbReference type="Proteomes" id="UP000195807">
    <property type="component" value="Chromosome"/>
</dbReference>
<evidence type="ECO:0000313" key="4">
    <source>
        <dbReference type="EMBL" id="ARU16647.1"/>
    </source>
</evidence>
<dbReference type="Pfam" id="PF13717">
    <property type="entry name" value="Zn_ribbon_4"/>
    <property type="match status" value="1"/>
</dbReference>
<evidence type="ECO:0000259" key="3">
    <source>
        <dbReference type="Pfam" id="PF13717"/>
    </source>
</evidence>
<dbReference type="InterPro" id="IPR047676">
    <property type="entry name" value="FxLYD_dom"/>
</dbReference>
<feature type="domain" description="Zinc finger/thioredoxin putative" evidence="3">
    <location>
        <begin position="1"/>
        <end position="35"/>
    </location>
</feature>
<feature type="compositionally biased region" description="Acidic residues" evidence="1">
    <location>
        <begin position="135"/>
        <end position="144"/>
    </location>
</feature>
<dbReference type="STRING" id="450378.GCA_001661675_02261"/>
<gene>
    <name evidence="4" type="ORF">A9D14_11235</name>
</gene>
<evidence type="ECO:0000256" key="1">
    <source>
        <dbReference type="SAM" id="MobiDB-lite"/>
    </source>
</evidence>
<feature type="compositionally biased region" description="Low complexity" evidence="1">
    <location>
        <begin position="51"/>
        <end position="61"/>
    </location>
</feature>
<organism evidence="4 5">
    <name type="scientific">Croceicoccus marinus</name>
    <dbReference type="NCBI Taxonomy" id="450378"/>
    <lineage>
        <taxon>Bacteria</taxon>
        <taxon>Pseudomonadati</taxon>
        <taxon>Pseudomonadota</taxon>
        <taxon>Alphaproteobacteria</taxon>
        <taxon>Sphingomonadales</taxon>
        <taxon>Erythrobacteraceae</taxon>
        <taxon>Croceicoccus</taxon>
    </lineage>
</organism>
<dbReference type="EMBL" id="CP019602">
    <property type="protein sequence ID" value="ARU16647.1"/>
    <property type="molecule type" value="Genomic_DNA"/>
</dbReference>
<sequence>MQIACPACHTRYAVPETAIGAHGRTVRCAKCRHSWYQPGTEDVAEDAVTAESVSASDAASAMEPMRETAQASREPVTEGAQAGWRDPPPAPRGWADMGDTQTVEPETTTETARTGWAASPGDQLVEPEADHAEPDVPEPEVEEEPAPRASNPAFTAAAAEPVDAEFEDLDEGDRPRSRWKRLLLICALLVVLAAALVYGAVRYFGAPAWLPVGQATFAPASESLVLDFPADEQDRRELPNGRQLFAASGTITNTGSRTEHVPPVLVVLRDSQERIVYSWEMEPSRSELGPGESVKVSQMVTDVPRSARIVDIGWKPG</sequence>
<reference evidence="4 5" key="1">
    <citation type="submission" date="2017-01" db="EMBL/GenBank/DDBJ databases">
        <title>Complete genome sequence of esterase-producing bacterium Croceicoccus marinus E4A9.</title>
        <authorList>
            <person name="Wu Y.-H."/>
            <person name="Cheng H."/>
            <person name="Xu L."/>
            <person name="Huo Y.-Y."/>
            <person name="Wang C.-S."/>
            <person name="Xu X.-W."/>
        </authorList>
    </citation>
    <scope>NUCLEOTIDE SEQUENCE [LARGE SCALE GENOMIC DNA]</scope>
    <source>
        <strain evidence="4 5">E4A9</strain>
    </source>
</reference>
<dbReference type="RefSeq" id="WP_066846447.1">
    <property type="nucleotide sequence ID" value="NZ_CP019602.1"/>
</dbReference>
<dbReference type="KEGG" id="cman:A9D14_11235"/>
<keyword evidence="2" id="KW-1133">Transmembrane helix</keyword>
<evidence type="ECO:0000256" key="2">
    <source>
        <dbReference type="SAM" id="Phobius"/>
    </source>
</evidence>
<dbReference type="NCBIfam" id="NF038353">
    <property type="entry name" value="FxLYD_dom"/>
    <property type="match status" value="1"/>
</dbReference>
<dbReference type="AlphaFoldDB" id="A0A1Z1FD82"/>
<dbReference type="NCBIfam" id="TIGR02098">
    <property type="entry name" value="MJ0042_CXXC"/>
    <property type="match status" value="1"/>
</dbReference>
<proteinExistence type="predicted"/>
<dbReference type="OrthoDB" id="7159357at2"/>
<keyword evidence="2" id="KW-0472">Membrane</keyword>
<accession>A0A1Z1FD82</accession>
<evidence type="ECO:0000313" key="5">
    <source>
        <dbReference type="Proteomes" id="UP000195807"/>
    </source>
</evidence>
<feature type="region of interest" description="Disordered" evidence="1">
    <location>
        <begin position="51"/>
        <end position="151"/>
    </location>
</feature>
<protein>
    <recommendedName>
        <fullName evidence="3">Zinc finger/thioredoxin putative domain-containing protein</fullName>
    </recommendedName>
</protein>
<feature type="compositionally biased region" description="Low complexity" evidence="1">
    <location>
        <begin position="100"/>
        <end position="114"/>
    </location>
</feature>